<dbReference type="InterPro" id="IPR029021">
    <property type="entry name" value="Prot-tyrosine_phosphatase-like"/>
</dbReference>
<dbReference type="Gene3D" id="3.90.190.10">
    <property type="entry name" value="Protein tyrosine phosphatase superfamily"/>
    <property type="match status" value="1"/>
</dbReference>
<dbReference type="AlphaFoldDB" id="A0A1X7PBR2"/>
<proteinExistence type="predicted"/>
<dbReference type="GO" id="GO:0004721">
    <property type="term" value="F:phosphoprotein phosphatase activity"/>
    <property type="evidence" value="ECO:0007669"/>
    <property type="project" value="InterPro"/>
</dbReference>
<accession>A0A1X7PBR2</accession>
<organism evidence="2 3">
    <name type="scientific">Rathayibacter oskolensis</name>
    <dbReference type="NCBI Taxonomy" id="1891671"/>
    <lineage>
        <taxon>Bacteria</taxon>
        <taxon>Bacillati</taxon>
        <taxon>Actinomycetota</taxon>
        <taxon>Actinomycetes</taxon>
        <taxon>Micrococcales</taxon>
        <taxon>Microbacteriaceae</taxon>
        <taxon>Rathayibacter</taxon>
    </lineage>
</organism>
<gene>
    <name evidence="2" type="ORF">SAMN06295885_3083</name>
</gene>
<dbReference type="PROSITE" id="PS50056">
    <property type="entry name" value="TYR_PHOSPHATASE_2"/>
    <property type="match status" value="1"/>
</dbReference>
<dbReference type="OrthoDB" id="1188001at2"/>
<evidence type="ECO:0000259" key="1">
    <source>
        <dbReference type="PROSITE" id="PS50056"/>
    </source>
</evidence>
<protein>
    <submittedName>
        <fullName evidence="2">Protein tyrosine/serine phosphatase</fullName>
    </submittedName>
</protein>
<evidence type="ECO:0000313" key="2">
    <source>
        <dbReference type="EMBL" id="SMH48646.1"/>
    </source>
</evidence>
<keyword evidence="3" id="KW-1185">Reference proteome</keyword>
<dbReference type="EMBL" id="FXBM01000003">
    <property type="protein sequence ID" value="SMH48646.1"/>
    <property type="molecule type" value="Genomic_DNA"/>
</dbReference>
<dbReference type="STRING" id="1891671.SAMN06295885_3083"/>
<sequence>MTHIEIEGVLNARVFGDETPWLLRTAALDAITPAGIATLRGLGVTSVVDLREDVERPDGLGPIAVRSIPLYGTPEGPPRHGSLDEVYARLLRERGASVAEAVAAIADADGAVLVHCSAGKDRTGIVVALALLAAGATVDDVIADYALSGALIEHARRPLVEALLAELALDADAAAATRSLHLESPASALRSALAILDEWGGPHAYLLRHGVTVEQLTALAERGAAW</sequence>
<dbReference type="PROSITE" id="PS00383">
    <property type="entry name" value="TYR_PHOSPHATASE_1"/>
    <property type="match status" value="1"/>
</dbReference>
<feature type="domain" description="Tyrosine specific protein phosphatases" evidence="1">
    <location>
        <begin position="96"/>
        <end position="142"/>
    </location>
</feature>
<dbReference type="Pfam" id="PF13350">
    <property type="entry name" value="Y_phosphatase3"/>
    <property type="match status" value="1"/>
</dbReference>
<dbReference type="InterPro" id="IPR026893">
    <property type="entry name" value="Tyr/Ser_Pase_IphP-type"/>
</dbReference>
<dbReference type="Proteomes" id="UP000193711">
    <property type="component" value="Unassembled WGS sequence"/>
</dbReference>
<evidence type="ECO:0000313" key="3">
    <source>
        <dbReference type="Proteomes" id="UP000193711"/>
    </source>
</evidence>
<name>A0A1X7PBR2_9MICO</name>
<dbReference type="InterPro" id="IPR016130">
    <property type="entry name" value="Tyr_Pase_AS"/>
</dbReference>
<dbReference type="RefSeq" id="WP_085477506.1">
    <property type="nucleotide sequence ID" value="NZ_FXBM01000003.1"/>
</dbReference>
<dbReference type="InterPro" id="IPR000387">
    <property type="entry name" value="Tyr_Pase_dom"/>
</dbReference>
<dbReference type="SUPFAM" id="SSF52799">
    <property type="entry name" value="(Phosphotyrosine protein) phosphatases II"/>
    <property type="match status" value="1"/>
</dbReference>
<reference evidence="3" key="1">
    <citation type="submission" date="2017-04" db="EMBL/GenBank/DDBJ databases">
        <authorList>
            <person name="Varghese N."/>
            <person name="Submissions S."/>
        </authorList>
    </citation>
    <scope>NUCLEOTIDE SEQUENCE [LARGE SCALE GENOMIC DNA]</scope>
    <source>
        <strain evidence="3">VKM Ac-2121</strain>
    </source>
</reference>